<dbReference type="Pfam" id="PF13791">
    <property type="entry name" value="Sigma_reg_C"/>
    <property type="match status" value="1"/>
</dbReference>
<dbReference type="Proteomes" id="UP000061660">
    <property type="component" value="Chromosome"/>
</dbReference>
<dbReference type="AlphaFoldDB" id="A0A0U2WE66"/>
<keyword evidence="1" id="KW-1133">Transmembrane helix</keyword>
<dbReference type="Pfam" id="PF13800">
    <property type="entry name" value="Sigma_reg_N"/>
    <property type="match status" value="1"/>
</dbReference>
<evidence type="ECO:0000256" key="1">
    <source>
        <dbReference type="SAM" id="Phobius"/>
    </source>
</evidence>
<evidence type="ECO:0000259" key="2">
    <source>
        <dbReference type="Pfam" id="PF13791"/>
    </source>
</evidence>
<accession>A0A0U2WE66</accession>
<dbReference type="EMBL" id="CP013652">
    <property type="protein sequence ID" value="ALS24686.1"/>
    <property type="molecule type" value="Genomic_DNA"/>
</dbReference>
<dbReference type="PATRIC" id="fig|162209.4.peg.4646"/>
<dbReference type="OrthoDB" id="2730366at2"/>
<proteinExistence type="predicted"/>
<keyword evidence="5" id="KW-1185">Reference proteome</keyword>
<name>A0A0U2WE66_9BACL</name>
<dbReference type="InterPro" id="IPR029101">
    <property type="entry name" value="Sigma_reg_N"/>
</dbReference>
<feature type="domain" description="Sigma factor regulator C-terminal" evidence="2">
    <location>
        <begin position="187"/>
        <end position="347"/>
    </location>
</feature>
<dbReference type="STRING" id="162209.IJ22_44000"/>
<sequence>MSEQRFTNEEKLLHNWESDANEPDSPAWDEKKFKRMIWRTRFTVVRSVVSTLLGIFLLVWIYMMLVTSYYHSSGKSDQFIRYVTTLVETHEPGLKVEKGGHWNAELTPFLTKKATLKLFKQVGEWQIIAGEVTATQTLFGDVTYSINENVTYLRTPSRFSFAVPPDLIAGDPSRTQAPSNRSVWEQLKHIEDGYVAELAFSTVVGMDPEELLKRLSNYQVRVLSMPVYAGELKGDLKNIPHSTSNELHFVPHLTLRPFVKYQEEGNGMSWAGWLENADTLKQSVDQMLKDIEWLRQERSYRESENDGKRLDYLKENGVKVYGAVVTGPVRELEKLKQEQDLFYFQLGRIEIWNWEEHTS</sequence>
<evidence type="ECO:0000313" key="5">
    <source>
        <dbReference type="Proteomes" id="UP000061660"/>
    </source>
</evidence>
<protein>
    <submittedName>
        <fullName evidence="4">Sigma factor regulator</fullName>
    </submittedName>
</protein>
<keyword evidence="1" id="KW-0472">Membrane</keyword>
<keyword evidence="1" id="KW-0812">Transmembrane</keyword>
<dbReference type="InterPro" id="IPR025672">
    <property type="entry name" value="Sigma_reg_C_dom"/>
</dbReference>
<feature type="transmembrane region" description="Helical" evidence="1">
    <location>
        <begin position="44"/>
        <end position="65"/>
    </location>
</feature>
<evidence type="ECO:0000259" key="3">
    <source>
        <dbReference type="Pfam" id="PF13800"/>
    </source>
</evidence>
<gene>
    <name evidence="4" type="ORF">IJ22_44000</name>
</gene>
<organism evidence="4 5">
    <name type="scientific">Paenibacillus naphthalenovorans</name>
    <dbReference type="NCBI Taxonomy" id="162209"/>
    <lineage>
        <taxon>Bacteria</taxon>
        <taxon>Bacillati</taxon>
        <taxon>Bacillota</taxon>
        <taxon>Bacilli</taxon>
        <taxon>Bacillales</taxon>
        <taxon>Paenibacillaceae</taxon>
        <taxon>Paenibacillus</taxon>
    </lineage>
</organism>
<dbReference type="KEGG" id="pnp:IJ22_44000"/>
<feature type="domain" description="Sigma factor regulator N-terminal" evidence="3">
    <location>
        <begin position="35"/>
        <end position="126"/>
    </location>
</feature>
<dbReference type="RefSeq" id="WP_054817010.1">
    <property type="nucleotide sequence ID" value="NZ_CP013652.1"/>
</dbReference>
<evidence type="ECO:0000313" key="4">
    <source>
        <dbReference type="EMBL" id="ALS24686.1"/>
    </source>
</evidence>
<reference evidence="4 5" key="2">
    <citation type="journal article" date="2016" name="Genome Announc.">
        <title>Complete Genome Sequences of Two Interactive Moderate Thermophiles, Paenibacillus napthalenovorans 32O-Y and Paenibacillus sp. 32O-W.</title>
        <authorList>
            <person name="Butler R.R.III."/>
            <person name="Wang J."/>
            <person name="Stark B.C."/>
            <person name="Pombert J.F."/>
        </authorList>
    </citation>
    <scope>NUCLEOTIDE SEQUENCE [LARGE SCALE GENOMIC DNA]</scope>
    <source>
        <strain evidence="4 5">32O-Y</strain>
    </source>
</reference>
<reference evidence="5" key="1">
    <citation type="submission" date="2015-12" db="EMBL/GenBank/DDBJ databases">
        <title>Complete genome sequences of two moderately thermophilic Paenibacillus species.</title>
        <authorList>
            <person name="Butler R.III."/>
            <person name="Wang J."/>
            <person name="Stark B.C."/>
            <person name="Pombert J.-F."/>
        </authorList>
    </citation>
    <scope>NUCLEOTIDE SEQUENCE [LARGE SCALE GENOMIC DNA]</scope>
    <source>
        <strain evidence="5">32O-Y</strain>
    </source>
</reference>